<feature type="domain" description="VOC" evidence="4">
    <location>
        <begin position="5"/>
        <end position="134"/>
    </location>
</feature>
<gene>
    <name evidence="5" type="ordered locus">BAV2328</name>
</gene>
<dbReference type="eggNOG" id="COG0346">
    <property type="taxonomic scope" value="Bacteria"/>
</dbReference>
<dbReference type="SUPFAM" id="SSF54593">
    <property type="entry name" value="Glyoxalase/Bleomycin resistance protein/Dihydroxybiphenyl dioxygenase"/>
    <property type="match status" value="1"/>
</dbReference>
<comment type="similarity">
    <text evidence="1">Belongs to the bleomycin resistance protein family.</text>
</comment>
<dbReference type="KEGG" id="bav:BAV2328"/>
<dbReference type="STRING" id="360910.BAV2328"/>
<dbReference type="OrthoDB" id="9797663at2"/>
<organism evidence="5 6">
    <name type="scientific">Bordetella avium (strain 197N)</name>
    <dbReference type="NCBI Taxonomy" id="360910"/>
    <lineage>
        <taxon>Bacteria</taxon>
        <taxon>Pseudomonadati</taxon>
        <taxon>Pseudomonadota</taxon>
        <taxon>Betaproteobacteria</taxon>
        <taxon>Burkholderiales</taxon>
        <taxon>Alcaligenaceae</taxon>
        <taxon>Bordetella</taxon>
    </lineage>
</organism>
<evidence type="ECO:0000313" key="6">
    <source>
        <dbReference type="Proteomes" id="UP000001977"/>
    </source>
</evidence>
<dbReference type="CDD" id="cd08349">
    <property type="entry name" value="BLMA_like"/>
    <property type="match status" value="1"/>
</dbReference>
<keyword evidence="6" id="KW-1185">Reference proteome</keyword>
<dbReference type="GeneID" id="92934558"/>
<dbReference type="EMBL" id="AM167904">
    <property type="protein sequence ID" value="CAJ49938.1"/>
    <property type="molecule type" value="Genomic_DNA"/>
</dbReference>
<dbReference type="HOGENOM" id="CLU_046006_15_0_4"/>
<keyword evidence="3" id="KW-0046">Antibiotic resistance</keyword>
<proteinExistence type="inferred from homology"/>
<dbReference type="RefSeq" id="WP_012417989.1">
    <property type="nucleotide sequence ID" value="NC_010645.1"/>
</dbReference>
<dbReference type="InterPro" id="IPR029068">
    <property type="entry name" value="Glyas_Bleomycin-R_OHBP_Dase"/>
</dbReference>
<evidence type="ECO:0000259" key="4">
    <source>
        <dbReference type="PROSITE" id="PS51819"/>
    </source>
</evidence>
<evidence type="ECO:0000313" key="5">
    <source>
        <dbReference type="EMBL" id="CAJ49938.1"/>
    </source>
</evidence>
<dbReference type="InterPro" id="IPR000335">
    <property type="entry name" value="Bleomycin-R"/>
</dbReference>
<sequence length="142" mass="15792">MAFRGAKLVPELLVRDISASLGFWVDTCGFSVAYERRDEGFVYLDLDGAQIMLEELGHGRNWITSMLDAPLGRGVNFQVAVSDVQPLLVRLRASGCSLFMEPEDKWYRRGGVESGVRQFLVQDPDGYLIRFQASLGSRSVSG</sequence>
<dbReference type="AlphaFoldDB" id="Q2KYB5"/>
<dbReference type="InterPro" id="IPR037523">
    <property type="entry name" value="VOC_core"/>
</dbReference>
<accession>Q2KYB5</accession>
<dbReference type="Pfam" id="PF00903">
    <property type="entry name" value="Glyoxalase"/>
    <property type="match status" value="1"/>
</dbReference>
<reference evidence="5 6" key="1">
    <citation type="journal article" date="2006" name="J. Bacteriol.">
        <title>Comparison of the genome sequence of the poultry pathogen Bordetella avium with those of B. bronchiseptica, B. pertussis, and B. parapertussis reveals extensive diversity in surface structures associated with host interaction.</title>
        <authorList>
            <person name="Sebaihia M."/>
            <person name="Preston A."/>
            <person name="Maskell D.J."/>
            <person name="Kuzmiak H."/>
            <person name="Connell T.D."/>
            <person name="King N.D."/>
            <person name="Orndorff P.E."/>
            <person name="Miyamoto D.M."/>
            <person name="Thomson N.R."/>
            <person name="Harris D."/>
            <person name="Goble A."/>
            <person name="Lord A."/>
            <person name="Murphy L."/>
            <person name="Quail M.A."/>
            <person name="Rutter S."/>
            <person name="Squares R."/>
            <person name="Squares S."/>
            <person name="Woodward J."/>
            <person name="Parkhill J."/>
            <person name="Temple L.M."/>
        </authorList>
    </citation>
    <scope>NUCLEOTIDE SEQUENCE [LARGE SCALE GENOMIC DNA]</scope>
    <source>
        <strain evidence="5 6">197N</strain>
    </source>
</reference>
<evidence type="ECO:0000256" key="2">
    <source>
        <dbReference type="ARBA" id="ARBA00021572"/>
    </source>
</evidence>
<protein>
    <recommendedName>
        <fullName evidence="2">Bleomycin resistance protein</fullName>
    </recommendedName>
</protein>
<dbReference type="Proteomes" id="UP000001977">
    <property type="component" value="Chromosome"/>
</dbReference>
<evidence type="ECO:0000256" key="1">
    <source>
        <dbReference type="ARBA" id="ARBA00011051"/>
    </source>
</evidence>
<evidence type="ECO:0000256" key="3">
    <source>
        <dbReference type="ARBA" id="ARBA00023251"/>
    </source>
</evidence>
<dbReference type="PROSITE" id="PS51819">
    <property type="entry name" value="VOC"/>
    <property type="match status" value="1"/>
</dbReference>
<dbReference type="InterPro" id="IPR004360">
    <property type="entry name" value="Glyas_Fos-R_dOase_dom"/>
</dbReference>
<dbReference type="GO" id="GO:0046677">
    <property type="term" value="P:response to antibiotic"/>
    <property type="evidence" value="ECO:0007669"/>
    <property type="project" value="UniProtKB-KW"/>
</dbReference>
<dbReference type="Gene3D" id="3.10.180.10">
    <property type="entry name" value="2,3-Dihydroxybiphenyl 1,2-Dioxygenase, domain 1"/>
    <property type="match status" value="1"/>
</dbReference>
<name>Q2KYB5_BORA1</name>